<accession>A0A663A8U8</accession>
<dbReference type="AlphaFoldDB" id="A0A663A8U8"/>
<sequence>MTMVYCDRPVTAWIDPNETRSNWGQDQDDTLPDRARPTIERAAETGLPFQYREQRYFDGTLSDVRLDGIEYTSGEYVVNGGVMGDHALKLHARGLIWVTEEPAQCRRFKLQVVRDSPPADTVPYGDYDVWQRYQFGSVTVDPIEGPTFEPDDNDIQTERTTAPFGALLKPVRLHVSELELIRNPSFAQYRLEEREEWEEYGAVFRWKGNAFQQRVE</sequence>
<reference evidence="1 2" key="1">
    <citation type="submission" date="2019-07" db="EMBL/GenBank/DDBJ databases">
        <title>Genomic Encyclopedia of Archaeal and Bacterial Type Strains, Phase II (KMG-II): from individual species to whole genera.</title>
        <authorList>
            <person name="Goeker M."/>
        </authorList>
    </citation>
    <scope>NUCLEOTIDE SEQUENCE [LARGE SCALE GENOMIC DNA]</scope>
    <source>
        <strain evidence="1 2">DSM 3754</strain>
    </source>
</reference>
<gene>
    <name evidence="1" type="ORF">APQ99_01826</name>
</gene>
<dbReference type="Proteomes" id="UP000323075">
    <property type="component" value="Unassembled WGS sequence"/>
</dbReference>
<protein>
    <submittedName>
        <fullName evidence="1">Uncharacterized protein</fullName>
    </submittedName>
</protein>
<evidence type="ECO:0000313" key="1">
    <source>
        <dbReference type="EMBL" id="TYO76266.1"/>
    </source>
</evidence>
<proteinExistence type="predicted"/>
<name>A0A663A8U8_HALS9</name>
<organism evidence="1 2">
    <name type="scientific">Halobacterium salinarum (strain ATCC 33171 / DSM 3754 / JCM 8978 / NBRC 102687 / NCIMB 764 / 91-R6)</name>
    <dbReference type="NCBI Taxonomy" id="2597657"/>
    <lineage>
        <taxon>Archaea</taxon>
        <taxon>Methanobacteriati</taxon>
        <taxon>Methanobacteriota</taxon>
        <taxon>Stenosarchaea group</taxon>
        <taxon>Halobacteria</taxon>
        <taxon>Halobacteriales</taxon>
        <taxon>Halobacteriaceae</taxon>
        <taxon>Halobacterium</taxon>
    </lineage>
</organism>
<evidence type="ECO:0000313" key="2">
    <source>
        <dbReference type="Proteomes" id="UP000323075"/>
    </source>
</evidence>
<comment type="caution">
    <text evidence="1">The sequence shown here is derived from an EMBL/GenBank/DDBJ whole genome shotgun (WGS) entry which is preliminary data.</text>
</comment>
<dbReference type="EMBL" id="VRYN01000003">
    <property type="protein sequence ID" value="TYO76266.1"/>
    <property type="molecule type" value="Genomic_DNA"/>
</dbReference>